<gene>
    <name evidence="1" type="ordered locus">NMB0613</name>
</gene>
<evidence type="ECO:0000313" key="1">
    <source>
        <dbReference type="EMBL" id="AAF41040.1"/>
    </source>
</evidence>
<proteinExistence type="predicted"/>
<dbReference type="InParanoid" id="Q9K0I6"/>
<dbReference type="PaxDb" id="122586-NMB0613"/>
<dbReference type="AlphaFoldDB" id="Q9K0I6"/>
<evidence type="ECO:0000313" key="2">
    <source>
        <dbReference type="Proteomes" id="UP000000425"/>
    </source>
</evidence>
<reference evidence="1 2" key="1">
    <citation type="journal article" date="2000" name="Science">
        <title>Complete genome sequence of Neisseria meningitidis serogroup B strain MC58.</title>
        <authorList>
            <person name="Tettelin H."/>
            <person name="Saunders N.J."/>
            <person name="Heidelberg J."/>
            <person name="Jeffries A.C."/>
            <person name="Nelson K.E."/>
            <person name="Eisen J.A."/>
            <person name="Ketchum K.A."/>
            <person name="Hood D.W."/>
            <person name="Peden J.F."/>
            <person name="Dodson R.J."/>
            <person name="Nelson W.C."/>
            <person name="Gwinn M.L."/>
            <person name="DeBoy R."/>
            <person name="Peterson J.D."/>
            <person name="Hickey E.K."/>
            <person name="Haft D.H."/>
            <person name="Salzberg S.L."/>
            <person name="White O."/>
            <person name="Fleischmann R.D."/>
            <person name="Dougherty B.A."/>
            <person name="Mason T."/>
            <person name="Ciecko A."/>
            <person name="Parksey D.S."/>
            <person name="Blair E."/>
            <person name="Cittone H."/>
            <person name="Clark E.B."/>
            <person name="Cotton M.D."/>
            <person name="Utterback T.R."/>
            <person name="Khouri H."/>
            <person name="Qin H."/>
            <person name="Vamathevan J."/>
            <person name="Gill J."/>
            <person name="Scarlato V."/>
            <person name="Masignani V."/>
            <person name="Pizza M."/>
            <person name="Grandi G."/>
            <person name="Sun L."/>
            <person name="Smith H.O."/>
            <person name="Fraser C.M."/>
            <person name="Moxon E.R."/>
            <person name="Rappuoli R."/>
            <person name="Venter J.C."/>
        </authorList>
    </citation>
    <scope>NUCLEOTIDE SEQUENCE [LARGE SCALE GENOMIC DNA]</scope>
    <source>
        <strain evidence="2">ATCC BAA-335 / MC58</strain>
    </source>
</reference>
<sequence>MTGSACFLQPIFCLDDMARQPVSFRPKIHLIKQTQ</sequence>
<dbReference type="PIR" id="F81179">
    <property type="entry name" value="F81179"/>
</dbReference>
<dbReference type="EMBL" id="AE002098">
    <property type="protein sequence ID" value="AAF41040.1"/>
    <property type="molecule type" value="Genomic_DNA"/>
</dbReference>
<accession>Q9K0I6</accession>
<name>Q9K0I6_NEIMB</name>
<organism evidence="1 2">
    <name type="scientific">Neisseria meningitidis serogroup B (strain ATCC BAA-335 / MC58)</name>
    <dbReference type="NCBI Taxonomy" id="122586"/>
    <lineage>
        <taxon>Bacteria</taxon>
        <taxon>Pseudomonadati</taxon>
        <taxon>Pseudomonadota</taxon>
        <taxon>Betaproteobacteria</taxon>
        <taxon>Neisseriales</taxon>
        <taxon>Neisseriaceae</taxon>
        <taxon>Neisseria</taxon>
    </lineage>
</organism>
<protein>
    <submittedName>
        <fullName evidence="1">Uncharacterized protein</fullName>
    </submittedName>
</protein>
<keyword evidence="2" id="KW-1185">Reference proteome</keyword>
<dbReference type="Proteomes" id="UP000000425">
    <property type="component" value="Chromosome"/>
</dbReference>
<dbReference type="KEGG" id="nme:NMB0613"/>
<dbReference type="HOGENOM" id="CLU_3366031_0_0_4"/>